<dbReference type="InterPro" id="IPR014825">
    <property type="entry name" value="DNA_alkylation"/>
</dbReference>
<dbReference type="PANTHER" id="PTHR34070">
    <property type="entry name" value="ARMADILLO-TYPE FOLD"/>
    <property type="match status" value="1"/>
</dbReference>
<gene>
    <name evidence="1" type="ORF">ASTO00021_LOCUS4627</name>
</gene>
<dbReference type="Gene3D" id="1.25.10.90">
    <property type="match status" value="1"/>
</dbReference>
<sequence length="285" mass="32997">MPRKKRKRNTSTTKLCSKQFPDVVNDAAIHIQNLIDQESSVKTKEWWENYVKGSKFRGAKMAVIRKAVNKVLKSETHKDVLESLESSLELAMTLLKREMSEDRLAGILVIAEHILPSGKLDAQANWKTALAHFGTLYDDHLIDWNTNDWFSTKVLSNLVQRIPEKREFAHCLLEWKASDSVWMRRASHVGFVMIAKQGDRWFDGFSRMLVENMESCINKGHHHRFCQTGIGWVTRELYTADKEIVTTFLKRNLKLFSAEGLRYALEKSDSTTKNQMMKKHKSLQV</sequence>
<organism evidence="1">
    <name type="scientific">Aplanochytrium stocchinoi</name>
    <dbReference type="NCBI Taxonomy" id="215587"/>
    <lineage>
        <taxon>Eukaryota</taxon>
        <taxon>Sar</taxon>
        <taxon>Stramenopiles</taxon>
        <taxon>Bigyra</taxon>
        <taxon>Labyrinthulomycetes</taxon>
        <taxon>Thraustochytrida</taxon>
        <taxon>Thraustochytriidae</taxon>
        <taxon>Aplanochytrium</taxon>
    </lineage>
</organism>
<dbReference type="AlphaFoldDB" id="A0A7S3LKL8"/>
<name>A0A7S3LKL8_9STRA</name>
<accession>A0A7S3LKL8</accession>
<dbReference type="CDD" id="cd06561">
    <property type="entry name" value="AlkD_like"/>
    <property type="match status" value="1"/>
</dbReference>
<dbReference type="PANTHER" id="PTHR34070:SF1">
    <property type="entry name" value="DNA ALKYLATION REPAIR PROTEIN"/>
    <property type="match status" value="1"/>
</dbReference>
<evidence type="ECO:0000313" key="1">
    <source>
        <dbReference type="EMBL" id="CAE0434327.1"/>
    </source>
</evidence>
<dbReference type="SUPFAM" id="SSF48371">
    <property type="entry name" value="ARM repeat"/>
    <property type="match status" value="1"/>
</dbReference>
<proteinExistence type="predicted"/>
<protein>
    <recommendedName>
        <fullName evidence="2">DNA alkylation repair enzyme</fullName>
    </recommendedName>
</protein>
<evidence type="ECO:0008006" key="2">
    <source>
        <dbReference type="Google" id="ProtNLM"/>
    </source>
</evidence>
<reference evidence="1" key="1">
    <citation type="submission" date="2021-01" db="EMBL/GenBank/DDBJ databases">
        <authorList>
            <person name="Corre E."/>
            <person name="Pelletier E."/>
            <person name="Niang G."/>
            <person name="Scheremetjew M."/>
            <person name="Finn R."/>
            <person name="Kale V."/>
            <person name="Holt S."/>
            <person name="Cochrane G."/>
            <person name="Meng A."/>
            <person name="Brown T."/>
            <person name="Cohen L."/>
        </authorList>
    </citation>
    <scope>NUCLEOTIDE SEQUENCE</scope>
    <source>
        <strain evidence="1">GSBS06</strain>
    </source>
</reference>
<dbReference type="InterPro" id="IPR016024">
    <property type="entry name" value="ARM-type_fold"/>
</dbReference>
<dbReference type="Pfam" id="PF08713">
    <property type="entry name" value="DNA_alkylation"/>
    <property type="match status" value="1"/>
</dbReference>
<dbReference type="EMBL" id="HBIN01006336">
    <property type="protein sequence ID" value="CAE0434327.1"/>
    <property type="molecule type" value="Transcribed_RNA"/>
</dbReference>